<dbReference type="GO" id="GO:0005886">
    <property type="term" value="C:plasma membrane"/>
    <property type="evidence" value="ECO:0007669"/>
    <property type="project" value="UniProtKB-SubCell"/>
</dbReference>
<feature type="transmembrane region" description="Helical" evidence="10">
    <location>
        <begin position="175"/>
        <end position="197"/>
    </location>
</feature>
<feature type="domain" description="G-protein coupled receptors family 1 profile" evidence="11">
    <location>
        <begin position="34"/>
        <end position="289"/>
    </location>
</feature>
<dbReference type="AlphaFoldDB" id="A0A3M6TYY1"/>
<dbReference type="SMART" id="SM01381">
    <property type="entry name" value="7TM_GPCR_Srsx"/>
    <property type="match status" value="1"/>
</dbReference>
<protein>
    <recommendedName>
        <fullName evidence="11">G-protein coupled receptors family 1 profile domain-containing protein</fullName>
    </recommendedName>
</protein>
<dbReference type="Proteomes" id="UP000275408">
    <property type="component" value="Unassembled WGS sequence"/>
</dbReference>
<evidence type="ECO:0000256" key="6">
    <source>
        <dbReference type="ARBA" id="ARBA00023136"/>
    </source>
</evidence>
<keyword evidence="5 9" id="KW-0297">G-protein coupled receptor</keyword>
<keyword evidence="4 10" id="KW-1133">Transmembrane helix</keyword>
<evidence type="ECO:0000256" key="7">
    <source>
        <dbReference type="ARBA" id="ARBA00023170"/>
    </source>
</evidence>
<keyword evidence="6 10" id="KW-0472">Membrane</keyword>
<evidence type="ECO:0000313" key="13">
    <source>
        <dbReference type="Proteomes" id="UP000275408"/>
    </source>
</evidence>
<evidence type="ECO:0000256" key="3">
    <source>
        <dbReference type="ARBA" id="ARBA00022692"/>
    </source>
</evidence>
<dbReference type="InterPro" id="IPR017452">
    <property type="entry name" value="GPCR_Rhodpsn_7TM"/>
</dbReference>
<evidence type="ECO:0000256" key="10">
    <source>
        <dbReference type="SAM" id="Phobius"/>
    </source>
</evidence>
<keyword evidence="7 9" id="KW-0675">Receptor</keyword>
<dbReference type="OrthoDB" id="5957871at2759"/>
<feature type="transmembrane region" description="Helical" evidence="10">
    <location>
        <begin position="137"/>
        <end position="163"/>
    </location>
</feature>
<dbReference type="PROSITE" id="PS50262">
    <property type="entry name" value="G_PROTEIN_RECEP_F1_2"/>
    <property type="match status" value="1"/>
</dbReference>
<dbReference type="Pfam" id="PF00001">
    <property type="entry name" value="7tm_1"/>
    <property type="match status" value="1"/>
</dbReference>
<dbReference type="InterPro" id="IPR000276">
    <property type="entry name" value="GPCR_Rhodpsn"/>
</dbReference>
<evidence type="ECO:0000256" key="1">
    <source>
        <dbReference type="ARBA" id="ARBA00004651"/>
    </source>
</evidence>
<feature type="transmembrane region" description="Helical" evidence="10">
    <location>
        <begin position="235"/>
        <end position="260"/>
    </location>
</feature>
<evidence type="ECO:0000313" key="12">
    <source>
        <dbReference type="EMBL" id="RMX46556.1"/>
    </source>
</evidence>
<evidence type="ECO:0000256" key="5">
    <source>
        <dbReference type="ARBA" id="ARBA00023040"/>
    </source>
</evidence>
<keyword evidence="2" id="KW-1003">Cell membrane</keyword>
<dbReference type="Gene3D" id="1.20.1070.10">
    <property type="entry name" value="Rhodopsin 7-helix transmembrane proteins"/>
    <property type="match status" value="1"/>
</dbReference>
<feature type="transmembrane region" description="Helical" evidence="10">
    <location>
        <begin position="54"/>
        <end position="76"/>
    </location>
</feature>
<evidence type="ECO:0000259" key="11">
    <source>
        <dbReference type="PROSITE" id="PS50262"/>
    </source>
</evidence>
<feature type="transmembrane region" description="Helical" evidence="10">
    <location>
        <begin position="272"/>
        <end position="292"/>
    </location>
</feature>
<accession>A0A3M6TYY1</accession>
<dbReference type="PANTHER" id="PTHR24228">
    <property type="entry name" value="B2 BRADYKININ RECEPTOR/ANGIOTENSIN II RECEPTOR"/>
    <property type="match status" value="1"/>
</dbReference>
<proteinExistence type="inferred from homology"/>
<feature type="transmembrane region" description="Helical" evidence="10">
    <location>
        <begin position="96"/>
        <end position="117"/>
    </location>
</feature>
<dbReference type="PRINTS" id="PR00237">
    <property type="entry name" value="GPCRRHODOPSN"/>
</dbReference>
<dbReference type="EMBL" id="RCHS01002672">
    <property type="protein sequence ID" value="RMX46556.1"/>
    <property type="molecule type" value="Genomic_DNA"/>
</dbReference>
<dbReference type="CDD" id="cd00637">
    <property type="entry name" value="7tm_classA_rhodopsin-like"/>
    <property type="match status" value="1"/>
</dbReference>
<gene>
    <name evidence="12" type="ORF">pdam_00022318</name>
</gene>
<dbReference type="PANTHER" id="PTHR24228:SF59">
    <property type="entry name" value="NEUROPEPTIDE RECEPTOR 15"/>
    <property type="match status" value="1"/>
</dbReference>
<comment type="caution">
    <text evidence="12">The sequence shown here is derived from an EMBL/GenBank/DDBJ whole genome shotgun (WGS) entry which is preliminary data.</text>
</comment>
<keyword evidence="3 9" id="KW-0812">Transmembrane</keyword>
<keyword evidence="8 9" id="KW-0807">Transducer</keyword>
<evidence type="ECO:0000256" key="2">
    <source>
        <dbReference type="ARBA" id="ARBA00022475"/>
    </source>
</evidence>
<dbReference type="PROSITE" id="PS00237">
    <property type="entry name" value="G_PROTEIN_RECEP_F1_1"/>
    <property type="match status" value="1"/>
</dbReference>
<dbReference type="SUPFAM" id="SSF81321">
    <property type="entry name" value="Family A G protein-coupled receptor-like"/>
    <property type="match status" value="1"/>
</dbReference>
<feature type="transmembrane region" description="Helical" evidence="10">
    <location>
        <begin position="21"/>
        <end position="42"/>
    </location>
</feature>
<dbReference type="GO" id="GO:0004930">
    <property type="term" value="F:G protein-coupled receptor activity"/>
    <property type="evidence" value="ECO:0007669"/>
    <property type="project" value="UniProtKB-KW"/>
</dbReference>
<keyword evidence="13" id="KW-1185">Reference proteome</keyword>
<name>A0A3M6TYY1_POCDA</name>
<evidence type="ECO:0000256" key="9">
    <source>
        <dbReference type="RuleBase" id="RU000688"/>
    </source>
</evidence>
<comment type="similarity">
    <text evidence="9">Belongs to the G-protein coupled receptor 1 family.</text>
</comment>
<reference evidence="12 13" key="1">
    <citation type="journal article" date="2018" name="Sci. Rep.">
        <title>Comparative analysis of the Pocillopora damicornis genome highlights role of immune system in coral evolution.</title>
        <authorList>
            <person name="Cunning R."/>
            <person name="Bay R.A."/>
            <person name="Gillette P."/>
            <person name="Baker A.C."/>
            <person name="Traylor-Knowles N."/>
        </authorList>
    </citation>
    <scope>NUCLEOTIDE SEQUENCE [LARGE SCALE GENOMIC DNA]</scope>
    <source>
        <strain evidence="12">RSMAS</strain>
        <tissue evidence="12">Whole animal</tissue>
    </source>
</reference>
<evidence type="ECO:0000256" key="4">
    <source>
        <dbReference type="ARBA" id="ARBA00022989"/>
    </source>
</evidence>
<comment type="subcellular location">
    <subcellularLocation>
        <location evidence="1">Cell membrane</location>
        <topology evidence="1">Multi-pass membrane protein</topology>
    </subcellularLocation>
</comment>
<evidence type="ECO:0000256" key="8">
    <source>
        <dbReference type="ARBA" id="ARBA00023224"/>
    </source>
</evidence>
<organism evidence="12 13">
    <name type="scientific">Pocillopora damicornis</name>
    <name type="common">Cauliflower coral</name>
    <name type="synonym">Millepora damicornis</name>
    <dbReference type="NCBI Taxonomy" id="46731"/>
    <lineage>
        <taxon>Eukaryota</taxon>
        <taxon>Metazoa</taxon>
        <taxon>Cnidaria</taxon>
        <taxon>Anthozoa</taxon>
        <taxon>Hexacorallia</taxon>
        <taxon>Scleractinia</taxon>
        <taxon>Astrocoeniina</taxon>
        <taxon>Pocilloporidae</taxon>
        <taxon>Pocillopora</taxon>
    </lineage>
</organism>
<dbReference type="STRING" id="46731.A0A3M6TYY1"/>
<sequence length="335" mass="37209">MSESTSHDPIGRSRTEISVEVTMATLVCLSAMLGNLLVVFVIKRDSKLHNVTNMFIHSLALTDIAMATMYMPFWIASLYTGTWNFSQVCCQVAGSILLILAYASMLTVGLIALNRYIQVVKPNLYKKLFPSKRAARLYCVLVWLVAILLAIPFLGGWVGITYYTRTSICSVESSVYILLIVGVVITGIMITIFYCYFKIYKAVRESKDISKAHADGNRVCPSNDSRRSDITDVKVLKACFTVACFYVVTWTPISIIAITWNAGFDFGQQLSTASTFLMFSSSFVNPFIYGIMNPQFKLAFKMALKCGCYGRGNKNQSQTGNSVRRVVVTGLETAL</sequence>